<dbReference type="RefSeq" id="WP_348715880.1">
    <property type="nucleotide sequence ID" value="NZ_CAXJIO010000011.1"/>
</dbReference>
<dbReference type="EMBL" id="CAXJIO010000011">
    <property type="protein sequence ID" value="CAL2102524.1"/>
    <property type="molecule type" value="Genomic_DNA"/>
</dbReference>
<reference evidence="1 2" key="1">
    <citation type="submission" date="2024-05" db="EMBL/GenBank/DDBJ databases">
        <authorList>
            <person name="Duchaud E."/>
        </authorList>
    </citation>
    <scope>NUCLEOTIDE SEQUENCE [LARGE SCALE GENOMIC DNA]</scope>
    <source>
        <strain evidence="1">Ena-SAMPLE-TAB-13-05-2024-13:56:06:370-140308</strain>
    </source>
</reference>
<comment type="caution">
    <text evidence="1">The sequence shown here is derived from an EMBL/GenBank/DDBJ whole genome shotgun (WGS) entry which is preliminary data.</text>
</comment>
<keyword evidence="2" id="KW-1185">Reference proteome</keyword>
<protein>
    <submittedName>
        <fullName evidence="1">Uncharacterized protein</fullName>
    </submittedName>
</protein>
<evidence type="ECO:0000313" key="1">
    <source>
        <dbReference type="EMBL" id="CAL2102524.1"/>
    </source>
</evidence>
<name>A0ABP1EVP9_9FLAO</name>
<organism evidence="1 2">
    <name type="scientific">Tenacibaculum polynesiense</name>
    <dbReference type="NCBI Taxonomy" id="3137857"/>
    <lineage>
        <taxon>Bacteria</taxon>
        <taxon>Pseudomonadati</taxon>
        <taxon>Bacteroidota</taxon>
        <taxon>Flavobacteriia</taxon>
        <taxon>Flavobacteriales</taxon>
        <taxon>Flavobacteriaceae</taxon>
        <taxon>Tenacibaculum</taxon>
    </lineage>
</organism>
<dbReference type="Proteomes" id="UP001497527">
    <property type="component" value="Unassembled WGS sequence"/>
</dbReference>
<gene>
    <name evidence="1" type="ORF">T190423A01A_20275</name>
</gene>
<sequence>MTFKLTTYKTLTGTKEILELPKKKSTEAVIYLDNKPAFHVDCFDLQTESNLIMNSLVLAQKRNIADVIKEIAEKNNVNLTVKDAPLFSIKKESKVTEMELPPLPETWLN</sequence>
<proteinExistence type="predicted"/>
<accession>A0ABP1EVP9</accession>
<evidence type="ECO:0000313" key="2">
    <source>
        <dbReference type="Proteomes" id="UP001497527"/>
    </source>
</evidence>